<dbReference type="CDD" id="cd00130">
    <property type="entry name" value="PAS"/>
    <property type="match status" value="1"/>
</dbReference>
<keyword evidence="1" id="KW-0547">Nucleotide-binding</keyword>
<dbReference type="Gene3D" id="3.40.50.300">
    <property type="entry name" value="P-loop containing nucleotide triphosphate hydrolases"/>
    <property type="match status" value="1"/>
</dbReference>
<dbReference type="PROSITE" id="PS50045">
    <property type="entry name" value="SIGMA54_INTERACT_4"/>
    <property type="match status" value="1"/>
</dbReference>
<dbReference type="GO" id="GO:0006355">
    <property type="term" value="P:regulation of DNA-templated transcription"/>
    <property type="evidence" value="ECO:0007669"/>
    <property type="project" value="InterPro"/>
</dbReference>
<dbReference type="InterPro" id="IPR025662">
    <property type="entry name" value="Sigma_54_int_dom_ATP-bd_1"/>
</dbReference>
<dbReference type="Gene3D" id="1.10.8.60">
    <property type="match status" value="1"/>
</dbReference>
<evidence type="ECO:0000313" key="8">
    <source>
        <dbReference type="EMBL" id="OZS77165.1"/>
    </source>
</evidence>
<dbReference type="SUPFAM" id="SSF52540">
    <property type="entry name" value="P-loop containing nucleoside triphosphate hydrolases"/>
    <property type="match status" value="1"/>
</dbReference>
<dbReference type="AlphaFoldDB" id="A0A264W0U5"/>
<dbReference type="GO" id="GO:0005524">
    <property type="term" value="F:ATP binding"/>
    <property type="evidence" value="ECO:0007669"/>
    <property type="project" value="UniProtKB-KW"/>
</dbReference>
<dbReference type="PROSITE" id="PS00688">
    <property type="entry name" value="SIGMA54_INTERACT_3"/>
    <property type="match status" value="1"/>
</dbReference>
<dbReference type="InterPro" id="IPR035965">
    <property type="entry name" value="PAS-like_dom_sf"/>
</dbReference>
<dbReference type="GO" id="GO:0043565">
    <property type="term" value="F:sequence-specific DNA binding"/>
    <property type="evidence" value="ECO:0007669"/>
    <property type="project" value="InterPro"/>
</dbReference>
<dbReference type="InterPro" id="IPR027417">
    <property type="entry name" value="P-loop_NTPase"/>
</dbReference>
<evidence type="ECO:0000256" key="1">
    <source>
        <dbReference type="ARBA" id="ARBA00022741"/>
    </source>
</evidence>
<dbReference type="Gene3D" id="1.10.10.60">
    <property type="entry name" value="Homeodomain-like"/>
    <property type="match status" value="1"/>
</dbReference>
<dbReference type="PANTHER" id="PTHR32071:SF57">
    <property type="entry name" value="C4-DICARBOXYLATE TRANSPORT TRANSCRIPTIONAL REGULATORY PROTEIN DCTD"/>
    <property type="match status" value="1"/>
</dbReference>
<keyword evidence="4" id="KW-0238">DNA-binding</keyword>
<dbReference type="OrthoDB" id="9771372at2"/>
<dbReference type="InterPro" id="IPR002078">
    <property type="entry name" value="Sigma_54_int"/>
</dbReference>
<protein>
    <submittedName>
        <fullName evidence="8">Sigma-54-dependent Fis family transcriptional regulator</fullName>
    </submittedName>
</protein>
<keyword evidence="9" id="KW-1185">Reference proteome</keyword>
<keyword evidence="2" id="KW-0067">ATP-binding</keyword>
<keyword evidence="3" id="KW-0805">Transcription regulation</keyword>
<dbReference type="SMART" id="SM00382">
    <property type="entry name" value="AAA"/>
    <property type="match status" value="1"/>
</dbReference>
<evidence type="ECO:0000256" key="2">
    <source>
        <dbReference type="ARBA" id="ARBA00022840"/>
    </source>
</evidence>
<dbReference type="Pfam" id="PF00158">
    <property type="entry name" value="Sigma54_activat"/>
    <property type="match status" value="1"/>
</dbReference>
<reference evidence="8 9" key="1">
    <citation type="submission" date="2017-07" db="EMBL/GenBank/DDBJ databases">
        <title>Tetzosporium hominis gen.nov. sp.nov.</title>
        <authorList>
            <person name="Tetz G."/>
            <person name="Tetz V."/>
        </authorList>
    </citation>
    <scope>NUCLEOTIDE SEQUENCE [LARGE SCALE GENOMIC DNA]</scope>
    <source>
        <strain evidence="8 9">VT-49</strain>
    </source>
</reference>
<evidence type="ECO:0000256" key="4">
    <source>
        <dbReference type="ARBA" id="ARBA00023125"/>
    </source>
</evidence>
<dbReference type="SUPFAM" id="SSF55785">
    <property type="entry name" value="PYP-like sensor domain (PAS domain)"/>
    <property type="match status" value="1"/>
</dbReference>
<feature type="domain" description="PAS" evidence="7">
    <location>
        <begin position="9"/>
        <end position="60"/>
    </location>
</feature>
<dbReference type="RefSeq" id="WP_094944002.1">
    <property type="nucleotide sequence ID" value="NZ_NOKQ01000276.1"/>
</dbReference>
<dbReference type="PROSITE" id="PS00676">
    <property type="entry name" value="SIGMA54_INTERACT_2"/>
    <property type="match status" value="1"/>
</dbReference>
<dbReference type="CDD" id="cd00009">
    <property type="entry name" value="AAA"/>
    <property type="match status" value="1"/>
</dbReference>
<evidence type="ECO:0000259" key="6">
    <source>
        <dbReference type="PROSITE" id="PS50045"/>
    </source>
</evidence>
<comment type="caution">
    <text evidence="8">The sequence shown here is derived from an EMBL/GenBank/DDBJ whole genome shotgun (WGS) entry which is preliminary data.</text>
</comment>
<dbReference type="InterPro" id="IPR013767">
    <property type="entry name" value="PAS_fold"/>
</dbReference>
<evidence type="ECO:0000313" key="9">
    <source>
        <dbReference type="Proteomes" id="UP000217065"/>
    </source>
</evidence>
<dbReference type="Pfam" id="PF00989">
    <property type="entry name" value="PAS"/>
    <property type="match status" value="1"/>
</dbReference>
<dbReference type="InterPro" id="IPR009057">
    <property type="entry name" value="Homeodomain-like_sf"/>
</dbReference>
<sequence length="435" mass="49535">MKDWIQHLSTEVIDQILENAFQWFVVVDRESKILYINEDYCHFLEVKREDAIGQHVADIIENTEMHIVMEKGEADIAAPHYIKGSYMLANRVPLVVDGEIVGAFGSVIFRDMTDWKRLSAHVKTTMERIEEKFSPTSHTLSRLEDIIGESASIRKLKETVRMIGPTKLPVVIEGETGTGKEMFAESIHRLSERSDASFVKVNCAVLPAELAEQELFEGTDSKLAQASGGTLYIEEVHALPIPLQAKLLRTITEIEQGVFATAGDVRFVFSSNRNLSKLVDDGLFREDLYYRIQSVYLKVPALRDRMEDFSLLTRHFLHLIEQGEGRRGLKLDPKTVRHLVQYKWPGNVRELFNTLRAMVFMTEGTRLTTATIPMHIFQNVKAFSNQTGRLDDILSQTELQVLENTLAVYPDKTEAAKVLGVSRSTLYEKLKKYNL</sequence>
<dbReference type="SMART" id="SM00091">
    <property type="entry name" value="PAS"/>
    <property type="match status" value="1"/>
</dbReference>
<name>A0A264W0U5_9BACL</name>
<evidence type="ECO:0000256" key="5">
    <source>
        <dbReference type="ARBA" id="ARBA00023163"/>
    </source>
</evidence>
<dbReference type="SUPFAM" id="SSF46689">
    <property type="entry name" value="Homeodomain-like"/>
    <property type="match status" value="1"/>
</dbReference>
<dbReference type="InterPro" id="IPR025943">
    <property type="entry name" value="Sigma_54_int_dom_ATP-bd_2"/>
</dbReference>
<dbReference type="InterPro" id="IPR058031">
    <property type="entry name" value="AAA_lid_NorR"/>
</dbReference>
<keyword evidence="5" id="KW-0804">Transcription</keyword>
<gene>
    <name evidence="8" type="ORF">CF394_12385</name>
</gene>
<dbReference type="Gene3D" id="3.30.450.20">
    <property type="entry name" value="PAS domain"/>
    <property type="match status" value="1"/>
</dbReference>
<dbReference type="InterPro" id="IPR000014">
    <property type="entry name" value="PAS"/>
</dbReference>
<dbReference type="Proteomes" id="UP000217065">
    <property type="component" value="Unassembled WGS sequence"/>
</dbReference>
<evidence type="ECO:0000256" key="3">
    <source>
        <dbReference type="ARBA" id="ARBA00023015"/>
    </source>
</evidence>
<evidence type="ECO:0000259" key="7">
    <source>
        <dbReference type="PROSITE" id="PS50112"/>
    </source>
</evidence>
<dbReference type="EMBL" id="NOKQ01000276">
    <property type="protein sequence ID" value="OZS77165.1"/>
    <property type="molecule type" value="Genomic_DNA"/>
</dbReference>
<dbReference type="PROSITE" id="PS50112">
    <property type="entry name" value="PAS"/>
    <property type="match status" value="1"/>
</dbReference>
<dbReference type="Pfam" id="PF02954">
    <property type="entry name" value="HTH_8"/>
    <property type="match status" value="1"/>
</dbReference>
<feature type="domain" description="Sigma-54 factor interaction" evidence="6">
    <location>
        <begin position="146"/>
        <end position="360"/>
    </location>
</feature>
<accession>A0A264W0U5</accession>
<dbReference type="Pfam" id="PF25601">
    <property type="entry name" value="AAA_lid_14"/>
    <property type="match status" value="1"/>
</dbReference>
<organism evidence="8 9">
    <name type="scientific">Tetzosporium hominis</name>
    <dbReference type="NCBI Taxonomy" id="2020506"/>
    <lineage>
        <taxon>Bacteria</taxon>
        <taxon>Bacillati</taxon>
        <taxon>Bacillota</taxon>
        <taxon>Bacilli</taxon>
        <taxon>Bacillales</taxon>
        <taxon>Caryophanaceae</taxon>
        <taxon>Tetzosporium</taxon>
    </lineage>
</organism>
<dbReference type="PROSITE" id="PS00675">
    <property type="entry name" value="SIGMA54_INTERACT_1"/>
    <property type="match status" value="1"/>
</dbReference>
<dbReference type="PANTHER" id="PTHR32071">
    <property type="entry name" value="TRANSCRIPTIONAL REGULATORY PROTEIN"/>
    <property type="match status" value="1"/>
</dbReference>
<proteinExistence type="predicted"/>
<dbReference type="InterPro" id="IPR002197">
    <property type="entry name" value="HTH_Fis"/>
</dbReference>
<dbReference type="InterPro" id="IPR025944">
    <property type="entry name" value="Sigma_54_int_dom_CS"/>
</dbReference>
<dbReference type="InterPro" id="IPR003593">
    <property type="entry name" value="AAA+_ATPase"/>
</dbReference>